<dbReference type="OrthoDB" id="28755at2759"/>
<dbReference type="HOGENOM" id="CLU_018303_1_1_1"/>
<feature type="transmembrane region" description="Helical" evidence="6">
    <location>
        <begin position="492"/>
        <end position="510"/>
    </location>
</feature>
<evidence type="ECO:0000313" key="8">
    <source>
        <dbReference type="Proteomes" id="UP000016922"/>
    </source>
</evidence>
<keyword evidence="4 6" id="KW-1133">Transmembrane helix</keyword>
<reference evidence="7 8" key="1">
    <citation type="journal article" date="2013" name="BMC Genomics">
        <title>Genomics-driven discovery of the pneumocandin biosynthetic gene cluster in the fungus Glarea lozoyensis.</title>
        <authorList>
            <person name="Chen L."/>
            <person name="Yue Q."/>
            <person name="Zhang X."/>
            <person name="Xiang M."/>
            <person name="Wang C."/>
            <person name="Li S."/>
            <person name="Che Y."/>
            <person name="Ortiz-Lopez F.J."/>
            <person name="Bills G.F."/>
            <person name="Liu X."/>
            <person name="An Z."/>
        </authorList>
    </citation>
    <scope>NUCLEOTIDE SEQUENCE [LARGE SCALE GENOMIC DNA]</scope>
    <source>
        <strain evidence="8">ATCC 20868 / MF5171</strain>
    </source>
</reference>
<evidence type="ECO:0000256" key="6">
    <source>
        <dbReference type="SAM" id="Phobius"/>
    </source>
</evidence>
<evidence type="ECO:0000256" key="5">
    <source>
        <dbReference type="ARBA" id="ARBA00023136"/>
    </source>
</evidence>
<organism evidence="7 8">
    <name type="scientific">Glarea lozoyensis (strain ATCC 20868 / MF5171)</name>
    <dbReference type="NCBI Taxonomy" id="1116229"/>
    <lineage>
        <taxon>Eukaryota</taxon>
        <taxon>Fungi</taxon>
        <taxon>Dikarya</taxon>
        <taxon>Ascomycota</taxon>
        <taxon>Pezizomycotina</taxon>
        <taxon>Leotiomycetes</taxon>
        <taxon>Helotiales</taxon>
        <taxon>Helotiaceae</taxon>
        <taxon>Glarea</taxon>
    </lineage>
</organism>
<feature type="transmembrane region" description="Helical" evidence="6">
    <location>
        <begin position="408"/>
        <end position="430"/>
    </location>
</feature>
<feature type="transmembrane region" description="Helical" evidence="6">
    <location>
        <begin position="30"/>
        <end position="48"/>
    </location>
</feature>
<keyword evidence="2" id="KW-0813">Transport</keyword>
<feature type="transmembrane region" description="Helical" evidence="6">
    <location>
        <begin position="382"/>
        <end position="402"/>
    </location>
</feature>
<feature type="transmembrane region" description="Helical" evidence="6">
    <location>
        <begin position="68"/>
        <end position="87"/>
    </location>
</feature>
<dbReference type="Proteomes" id="UP000016922">
    <property type="component" value="Unassembled WGS sequence"/>
</dbReference>
<gene>
    <name evidence="7" type="ORF">GLAREA_08275</name>
</gene>
<dbReference type="GeneID" id="19467324"/>
<comment type="subcellular location">
    <subcellularLocation>
        <location evidence="1">Membrane</location>
        <topology evidence="1">Multi-pass membrane protein</topology>
    </subcellularLocation>
</comment>
<keyword evidence="8" id="KW-1185">Reference proteome</keyword>
<dbReference type="InterPro" id="IPR036259">
    <property type="entry name" value="MFS_trans_sf"/>
</dbReference>
<feature type="transmembrane region" description="Helical" evidence="6">
    <location>
        <begin position="138"/>
        <end position="157"/>
    </location>
</feature>
<name>S3DCK8_GLAL2</name>
<keyword evidence="5 6" id="KW-0472">Membrane</keyword>
<evidence type="ECO:0000256" key="4">
    <source>
        <dbReference type="ARBA" id="ARBA00022989"/>
    </source>
</evidence>
<dbReference type="GO" id="GO:0008506">
    <property type="term" value="F:sucrose:proton symporter activity"/>
    <property type="evidence" value="ECO:0007669"/>
    <property type="project" value="TreeGrafter"/>
</dbReference>
<dbReference type="AlphaFoldDB" id="S3DCK8"/>
<dbReference type="PANTHER" id="PTHR19432">
    <property type="entry name" value="SUGAR TRANSPORTER"/>
    <property type="match status" value="1"/>
</dbReference>
<sequence length="527" mass="57313">MDSQENTNMFEKDEFDQEITNPKFESTWKLVCLTLGLGGLQGVFAVQFGKGSEYLTSLGISKSLQSLVWLAGPLSGAVLQPYFCLLSDECRSEWGRRRPFIVFGSAAIILSLLGQAWIPDMINATTHQLSLKPGSKTIETLIAATVILFVIILNIAIQPVQGCLRALIVDSCVQEQQDAANAWAGRIISIANVWSYLCGYIDLPSLFPCFGNTQFKVLCTITTFVLIGTITTTCWTTTETPCRTSNLALDHSKGTVHRIVKLLSSFRALSTQLQWVCVVQFFAWMGWFPFLFYIDLFIRDKSLAKASNFTVQGESMSIDIASRTGSLGMLIFASVSLFSSVTIPLLARPVNHAQRHNNQCPSPWHIQLLKSLFDTRIGIRDIWTISHIIFATCMLATLLVSSISGTCILVGIAGISWAVTIWAPFAIISIELSVINDADEGTDDSQSSPQVGMVIGLHNVAIAVPQIVAALVCGLVFALFDGPGSAGGEESVGWVLRIGGISALAAAYSTTRLDCGGKKSYSRLQQV</sequence>
<dbReference type="EMBL" id="KE145373">
    <property type="protein sequence ID" value="EPE24423.1"/>
    <property type="molecule type" value="Genomic_DNA"/>
</dbReference>
<evidence type="ECO:0000256" key="2">
    <source>
        <dbReference type="ARBA" id="ARBA00022448"/>
    </source>
</evidence>
<dbReference type="Gene3D" id="1.20.1250.20">
    <property type="entry name" value="MFS general substrate transporter like domains"/>
    <property type="match status" value="1"/>
</dbReference>
<dbReference type="KEGG" id="glz:GLAREA_08275"/>
<protein>
    <submittedName>
        <fullName evidence="7">MFS general substrate transporter</fullName>
    </submittedName>
</protein>
<dbReference type="eggNOG" id="KOG0637">
    <property type="taxonomic scope" value="Eukaryota"/>
</dbReference>
<feature type="transmembrane region" description="Helical" evidence="6">
    <location>
        <begin position="326"/>
        <end position="347"/>
    </location>
</feature>
<dbReference type="OMA" id="GMAFISE"/>
<dbReference type="PANTHER" id="PTHR19432:SF35">
    <property type="entry name" value="SOLUTE CARRIER FAMILY 45 MEMBER 3 ISOFORM X1"/>
    <property type="match status" value="1"/>
</dbReference>
<proteinExistence type="predicted"/>
<keyword evidence="3 6" id="KW-0812">Transmembrane</keyword>
<dbReference type="GO" id="GO:0005886">
    <property type="term" value="C:plasma membrane"/>
    <property type="evidence" value="ECO:0007669"/>
    <property type="project" value="TreeGrafter"/>
</dbReference>
<evidence type="ECO:0000256" key="3">
    <source>
        <dbReference type="ARBA" id="ARBA00022692"/>
    </source>
</evidence>
<feature type="transmembrane region" description="Helical" evidence="6">
    <location>
        <begin position="451"/>
        <end position="480"/>
    </location>
</feature>
<feature type="transmembrane region" description="Helical" evidence="6">
    <location>
        <begin position="99"/>
        <end position="118"/>
    </location>
</feature>
<evidence type="ECO:0000256" key="1">
    <source>
        <dbReference type="ARBA" id="ARBA00004141"/>
    </source>
</evidence>
<evidence type="ECO:0000313" key="7">
    <source>
        <dbReference type="EMBL" id="EPE24423.1"/>
    </source>
</evidence>
<dbReference type="SUPFAM" id="SSF103473">
    <property type="entry name" value="MFS general substrate transporter"/>
    <property type="match status" value="1"/>
</dbReference>
<feature type="transmembrane region" description="Helical" evidence="6">
    <location>
        <begin position="273"/>
        <end position="294"/>
    </location>
</feature>
<accession>S3DCK8</accession>
<dbReference type="RefSeq" id="XP_008088511.1">
    <property type="nucleotide sequence ID" value="XM_008090320.1"/>
</dbReference>